<dbReference type="GO" id="GO:0032259">
    <property type="term" value="P:methylation"/>
    <property type="evidence" value="ECO:0007669"/>
    <property type="project" value="UniProtKB-KW"/>
</dbReference>
<feature type="region of interest" description="Disordered" evidence="1">
    <location>
        <begin position="734"/>
        <end position="766"/>
    </location>
</feature>
<name>A0A2Z7CKL6_9LAMI</name>
<evidence type="ECO:0000313" key="3">
    <source>
        <dbReference type="Proteomes" id="UP000250235"/>
    </source>
</evidence>
<dbReference type="OrthoDB" id="1741306at2759"/>
<dbReference type="AlphaFoldDB" id="A0A2Z7CKL6"/>
<dbReference type="Proteomes" id="UP000250235">
    <property type="component" value="Unassembled WGS sequence"/>
</dbReference>
<accession>A0A2Z7CKL6</accession>
<organism evidence="2 3">
    <name type="scientific">Dorcoceras hygrometricum</name>
    <dbReference type="NCBI Taxonomy" id="472368"/>
    <lineage>
        <taxon>Eukaryota</taxon>
        <taxon>Viridiplantae</taxon>
        <taxon>Streptophyta</taxon>
        <taxon>Embryophyta</taxon>
        <taxon>Tracheophyta</taxon>
        <taxon>Spermatophyta</taxon>
        <taxon>Magnoliopsida</taxon>
        <taxon>eudicotyledons</taxon>
        <taxon>Gunneridae</taxon>
        <taxon>Pentapetalae</taxon>
        <taxon>asterids</taxon>
        <taxon>lamiids</taxon>
        <taxon>Lamiales</taxon>
        <taxon>Gesneriaceae</taxon>
        <taxon>Didymocarpoideae</taxon>
        <taxon>Trichosporeae</taxon>
        <taxon>Loxocarpinae</taxon>
        <taxon>Dorcoceras</taxon>
    </lineage>
</organism>
<feature type="compositionally biased region" description="Basic and acidic residues" evidence="1">
    <location>
        <begin position="743"/>
        <end position="766"/>
    </location>
</feature>
<dbReference type="EMBL" id="KQ995279">
    <property type="protein sequence ID" value="KZV47478.1"/>
    <property type="molecule type" value="Genomic_DNA"/>
</dbReference>
<protein>
    <submittedName>
        <fullName evidence="2">Histone-lysine N-methyltransferase 2D-like</fullName>
    </submittedName>
</protein>
<keyword evidence="2" id="KW-0489">Methyltransferase</keyword>
<reference evidence="2 3" key="1">
    <citation type="journal article" date="2015" name="Proc. Natl. Acad. Sci. U.S.A.">
        <title>The resurrection genome of Boea hygrometrica: A blueprint for survival of dehydration.</title>
        <authorList>
            <person name="Xiao L."/>
            <person name="Yang G."/>
            <person name="Zhang L."/>
            <person name="Yang X."/>
            <person name="Zhao S."/>
            <person name="Ji Z."/>
            <person name="Zhou Q."/>
            <person name="Hu M."/>
            <person name="Wang Y."/>
            <person name="Chen M."/>
            <person name="Xu Y."/>
            <person name="Jin H."/>
            <person name="Xiao X."/>
            <person name="Hu G."/>
            <person name="Bao F."/>
            <person name="Hu Y."/>
            <person name="Wan P."/>
            <person name="Li L."/>
            <person name="Deng X."/>
            <person name="Kuang T."/>
            <person name="Xiang C."/>
            <person name="Zhu J.K."/>
            <person name="Oliver M.J."/>
            <person name="He Y."/>
        </authorList>
    </citation>
    <scope>NUCLEOTIDE SEQUENCE [LARGE SCALE GENOMIC DNA]</scope>
    <source>
        <strain evidence="3">cv. XS01</strain>
    </source>
</reference>
<gene>
    <name evidence="2" type="ORF">F511_29515</name>
</gene>
<proteinExistence type="predicted"/>
<keyword evidence="3" id="KW-1185">Reference proteome</keyword>
<feature type="region of interest" description="Disordered" evidence="1">
    <location>
        <begin position="145"/>
        <end position="170"/>
    </location>
</feature>
<evidence type="ECO:0000256" key="1">
    <source>
        <dbReference type="SAM" id="MobiDB-lite"/>
    </source>
</evidence>
<dbReference type="GO" id="GO:0008168">
    <property type="term" value="F:methyltransferase activity"/>
    <property type="evidence" value="ECO:0007669"/>
    <property type="project" value="UniProtKB-KW"/>
</dbReference>
<sequence>MASSLINNTIQIYFDSVYGMADEGMVHMFKALESSGLHGFLGCSSAIFESLLVEFFQNASVRDDKVVSAVQGKAVEISEEVFAGTFEMPTEGLTDMIDVPKDLVFDARSAFSMDSQLKTVTVGTYVAKNKNITVEEVVDEPVAKKAAPKRRPAPAVGEVAAEKKRKTVGRPTPAEKELVMVPVVQNPEPISVVPAAAPRAQRRRAPMRKLVMQEGSDDEIVDNIIHQVIAETAEIETGEPDFDEPVLMETTETAAVETESRIDVSSITNYDEEDPLKSTSDEESMPIDDLLAQIPENMMLPSVTAADPTRIKFGIGIEIKGVKDGDCLRSLEVLETFSDIAAKEEHILAWAEIDSLQTAVSRCLYIVAKYREMLLQKFLEARNKNFESGTPTNAIDLQVLSILSDAHRVALEKLLKQMREHKLEWTRPIDSRLFEGVKKNYYPVRSLICMFIEPVQVVRSLPIVKTWGWARVCTDIVQFSLFGHLQRVGYHNLCTDLVAVGPVVDRSGIPKRTVNKVQYDIQIVYSFSVPPLDTVAEEPVVNISTDLPDIQRHQYPNFSSTSSYSESQMDFIVDIPHNEETTGAQIPTTDIPQIEQSTTAITQLSLPAATIPTTDLTKSFALLRTSVNQISLELLQTNDSIDDLKTNLSSRIYNLESVFADANTRHEEVFRGLINNAQQEEISLEDLMRAGLLQTPDHRASPQVISLQHQTRSSRNYCLLLEKLWRIRIPSPAGAAEAPGSDQFHEETGTSRDRNKSDHVEDGERRRLAAALGRADGDVCKRRWGAAMCDGG</sequence>
<keyword evidence="2" id="KW-0808">Transferase</keyword>
<evidence type="ECO:0000313" key="2">
    <source>
        <dbReference type="EMBL" id="KZV47478.1"/>
    </source>
</evidence>